<feature type="transmembrane region" description="Helical" evidence="1">
    <location>
        <begin position="295"/>
        <end position="313"/>
    </location>
</feature>
<feature type="transmembrane region" description="Helical" evidence="1">
    <location>
        <begin position="320"/>
        <end position="340"/>
    </location>
</feature>
<feature type="transmembrane region" description="Helical" evidence="1">
    <location>
        <begin position="352"/>
        <end position="375"/>
    </location>
</feature>
<feature type="transmembrane region" description="Helical" evidence="1">
    <location>
        <begin position="124"/>
        <end position="143"/>
    </location>
</feature>
<reference evidence="2" key="1">
    <citation type="submission" date="2018-06" db="EMBL/GenBank/DDBJ databases">
        <authorList>
            <person name="Zhirakovskaya E."/>
        </authorList>
    </citation>
    <scope>NUCLEOTIDE SEQUENCE</scope>
</reference>
<proteinExistence type="predicted"/>
<name>A0A3B0QRA9_9ZZZZ</name>
<feature type="transmembrane region" description="Helical" evidence="1">
    <location>
        <begin position="29"/>
        <end position="51"/>
    </location>
</feature>
<gene>
    <name evidence="2" type="ORF">MNBD_DELTA01-1917</name>
</gene>
<evidence type="ECO:0000313" key="2">
    <source>
        <dbReference type="EMBL" id="VAV84244.1"/>
    </source>
</evidence>
<evidence type="ECO:0008006" key="3">
    <source>
        <dbReference type="Google" id="ProtNLM"/>
    </source>
</evidence>
<keyword evidence="1" id="KW-1133">Transmembrane helix</keyword>
<organism evidence="2">
    <name type="scientific">hydrothermal vent metagenome</name>
    <dbReference type="NCBI Taxonomy" id="652676"/>
    <lineage>
        <taxon>unclassified sequences</taxon>
        <taxon>metagenomes</taxon>
        <taxon>ecological metagenomes</taxon>
    </lineage>
</organism>
<keyword evidence="1" id="KW-0472">Membrane</keyword>
<keyword evidence="1" id="KW-0812">Transmembrane</keyword>
<dbReference type="EMBL" id="UOEA01000061">
    <property type="protein sequence ID" value="VAV84244.1"/>
    <property type="molecule type" value="Genomic_DNA"/>
</dbReference>
<dbReference type="PANTHER" id="PTHR43044">
    <property type="match status" value="1"/>
</dbReference>
<protein>
    <recommendedName>
        <fullName evidence="3">Molybdopterin oxidoreductase</fullName>
    </recommendedName>
</protein>
<sequence length="394" mass="44134">MRYGILIGLIVLGVITFVATVLTTGEPRVHWAMVSVNLIFFLGITQGGIIFSIMFRVSKSRWGRNYMRLGEIITLSFIPVAIILFLAVGIGGVDHLFYWAHPEAAGSGHGGAHAMSPWLNKTFFYWRIVVTNILFYVVAYIYFRLGRAEERAMKASHDHLGADLPGVKRGLEKAVNVFAALTGITFVLLNTNLAWDFGMMIWKHWESTIFSPFYWVGNAFAGGAFLFLMSFFFLKRKPGVDVSGASKEGISKTMLSFALLWIYMFWSQYIVMWYTNVPHRMEPVIRQMNGEYRPIFIFMMLTLFVLPFLALIFRRMMTSTSALGVVAALVCTGLWVNRYLMVNSAFGETPLLGGGIGVMTTLAIGSATILSIALFRKVFPGITLKTYIPPSTGH</sequence>
<dbReference type="AlphaFoldDB" id="A0A3B0QRA9"/>
<accession>A0A3B0QRA9</accession>
<feature type="transmembrane region" description="Helical" evidence="1">
    <location>
        <begin position="213"/>
        <end position="234"/>
    </location>
</feature>
<evidence type="ECO:0000256" key="1">
    <source>
        <dbReference type="SAM" id="Phobius"/>
    </source>
</evidence>
<dbReference type="PANTHER" id="PTHR43044:SF1">
    <property type="entry name" value="QUINOL:CYTOCHROME C OXIDOREDUCTASE QUINONE-BINDING SUBUNIT 2"/>
    <property type="match status" value="1"/>
</dbReference>
<feature type="transmembrane region" description="Helical" evidence="1">
    <location>
        <begin position="5"/>
        <end position="23"/>
    </location>
</feature>
<feature type="transmembrane region" description="Helical" evidence="1">
    <location>
        <begin position="72"/>
        <end position="93"/>
    </location>
</feature>
<feature type="transmembrane region" description="Helical" evidence="1">
    <location>
        <begin position="255"/>
        <end position="275"/>
    </location>
</feature>
<feature type="transmembrane region" description="Helical" evidence="1">
    <location>
        <begin position="174"/>
        <end position="193"/>
    </location>
</feature>